<dbReference type="AlphaFoldDB" id="A0A6J7PJ27"/>
<proteinExistence type="predicted"/>
<gene>
    <name evidence="2" type="ORF">UFOPK3957_01628</name>
</gene>
<accession>A0A6J7PJ27</accession>
<evidence type="ECO:0000313" key="2">
    <source>
        <dbReference type="EMBL" id="CAB5001904.1"/>
    </source>
</evidence>
<reference evidence="2" key="1">
    <citation type="submission" date="2020-05" db="EMBL/GenBank/DDBJ databases">
        <authorList>
            <person name="Chiriac C."/>
            <person name="Salcher M."/>
            <person name="Ghai R."/>
            <person name="Kavagutti S V."/>
        </authorList>
    </citation>
    <scope>NUCLEOTIDE SEQUENCE</scope>
</reference>
<name>A0A6J7PJ27_9ZZZZ</name>
<evidence type="ECO:0000256" key="1">
    <source>
        <dbReference type="SAM" id="MobiDB-lite"/>
    </source>
</evidence>
<feature type="region of interest" description="Disordered" evidence="1">
    <location>
        <begin position="89"/>
        <end position="134"/>
    </location>
</feature>
<protein>
    <submittedName>
        <fullName evidence="2">Unannotated protein</fullName>
    </submittedName>
</protein>
<dbReference type="EMBL" id="CAFBOM010000318">
    <property type="protein sequence ID" value="CAB5001904.1"/>
    <property type="molecule type" value="Genomic_DNA"/>
</dbReference>
<feature type="compositionally biased region" description="Polar residues" evidence="1">
    <location>
        <begin position="119"/>
        <end position="128"/>
    </location>
</feature>
<organism evidence="2">
    <name type="scientific">freshwater metagenome</name>
    <dbReference type="NCBI Taxonomy" id="449393"/>
    <lineage>
        <taxon>unclassified sequences</taxon>
        <taxon>metagenomes</taxon>
        <taxon>ecological metagenomes</taxon>
    </lineage>
</organism>
<sequence>MHALVDDVTDHVIKQDEIAIAVGAFERTDQNWSRGQTRARDDTANRVLDLAHLVSELREVYSDEVAEKGEWLRHVPVTHVARALEGSTRMGRWGTRGGFPSCTSAGRRTQSSSRRTGTWSIRWSSTPMPTERRS</sequence>
<feature type="compositionally biased region" description="Low complexity" evidence="1">
    <location>
        <begin position="103"/>
        <end position="118"/>
    </location>
</feature>